<accession>A0A803N1L7</accession>
<feature type="signal peptide" evidence="2">
    <location>
        <begin position="1"/>
        <end position="27"/>
    </location>
</feature>
<dbReference type="PANTHER" id="PTHR31286:SF167">
    <property type="entry name" value="OS09G0268800 PROTEIN"/>
    <property type="match status" value="1"/>
</dbReference>
<proteinExistence type="predicted"/>
<keyword evidence="5" id="KW-1185">Reference proteome</keyword>
<protein>
    <recommendedName>
        <fullName evidence="3">CCHC-type domain-containing protein</fullName>
    </recommendedName>
</protein>
<evidence type="ECO:0000313" key="5">
    <source>
        <dbReference type="Proteomes" id="UP000596660"/>
    </source>
</evidence>
<dbReference type="Proteomes" id="UP000596660">
    <property type="component" value="Unplaced"/>
</dbReference>
<dbReference type="PROSITE" id="PS50158">
    <property type="entry name" value="ZF_CCHC"/>
    <property type="match status" value="1"/>
</dbReference>
<dbReference type="Pfam" id="PF14392">
    <property type="entry name" value="zf-CCHC_4"/>
    <property type="match status" value="1"/>
</dbReference>
<evidence type="ECO:0000256" key="1">
    <source>
        <dbReference type="PROSITE-ProRule" id="PRU00047"/>
    </source>
</evidence>
<dbReference type="InterPro" id="IPR040256">
    <property type="entry name" value="At4g02000-like"/>
</dbReference>
<evidence type="ECO:0000259" key="3">
    <source>
        <dbReference type="PROSITE" id="PS50158"/>
    </source>
</evidence>
<dbReference type="AlphaFoldDB" id="A0A803N1L7"/>
<reference evidence="4" key="1">
    <citation type="journal article" date="2017" name="Nature">
        <title>The genome of Chenopodium quinoa.</title>
        <authorList>
            <person name="Jarvis D.E."/>
            <person name="Ho Y.S."/>
            <person name="Lightfoot D.J."/>
            <person name="Schmoeckel S.M."/>
            <person name="Li B."/>
            <person name="Borm T.J.A."/>
            <person name="Ohyanagi H."/>
            <person name="Mineta K."/>
            <person name="Michell C.T."/>
            <person name="Saber N."/>
            <person name="Kharbatia N.M."/>
            <person name="Rupper R.R."/>
            <person name="Sharp A.R."/>
            <person name="Dally N."/>
            <person name="Boughton B.A."/>
            <person name="Woo Y.H."/>
            <person name="Gao G."/>
            <person name="Schijlen E.G.W.M."/>
            <person name="Guo X."/>
            <person name="Momin A.A."/>
            <person name="Negrao S."/>
            <person name="Al-Babili S."/>
            <person name="Gehring C."/>
            <person name="Roessner U."/>
            <person name="Jung C."/>
            <person name="Murphy K."/>
            <person name="Arold S.T."/>
            <person name="Gojobori T."/>
            <person name="van der Linden C.G."/>
            <person name="van Loo E.N."/>
            <person name="Jellen E.N."/>
            <person name="Maughan P.J."/>
            <person name="Tester M."/>
        </authorList>
    </citation>
    <scope>NUCLEOTIDE SEQUENCE [LARGE SCALE GENOMIC DNA]</scope>
    <source>
        <strain evidence="4">cv. PI 614886</strain>
    </source>
</reference>
<dbReference type="InterPro" id="IPR025836">
    <property type="entry name" value="Zn_knuckle_CX2CX4HX4C"/>
</dbReference>
<organism evidence="4 5">
    <name type="scientific">Chenopodium quinoa</name>
    <name type="common">Quinoa</name>
    <dbReference type="NCBI Taxonomy" id="63459"/>
    <lineage>
        <taxon>Eukaryota</taxon>
        <taxon>Viridiplantae</taxon>
        <taxon>Streptophyta</taxon>
        <taxon>Embryophyta</taxon>
        <taxon>Tracheophyta</taxon>
        <taxon>Spermatophyta</taxon>
        <taxon>Magnoliopsida</taxon>
        <taxon>eudicotyledons</taxon>
        <taxon>Gunneridae</taxon>
        <taxon>Pentapetalae</taxon>
        <taxon>Caryophyllales</taxon>
        <taxon>Chenopodiaceae</taxon>
        <taxon>Chenopodioideae</taxon>
        <taxon>Atripliceae</taxon>
        <taxon>Chenopodium</taxon>
    </lineage>
</organism>
<feature type="chain" id="PRO_5030867310" description="CCHC-type domain-containing protein" evidence="2">
    <location>
        <begin position="28"/>
        <end position="218"/>
    </location>
</feature>
<keyword evidence="1" id="KW-0863">Zinc-finger</keyword>
<dbReference type="GO" id="GO:0008270">
    <property type="term" value="F:zinc ion binding"/>
    <property type="evidence" value="ECO:0007669"/>
    <property type="project" value="UniProtKB-KW"/>
</dbReference>
<keyword evidence="2" id="KW-0732">Signal</keyword>
<dbReference type="SUPFAM" id="SSF57756">
    <property type="entry name" value="Retrovirus zinc finger-like domains"/>
    <property type="match status" value="1"/>
</dbReference>
<keyword evidence="1" id="KW-0862">Zinc</keyword>
<dbReference type="InterPro" id="IPR036875">
    <property type="entry name" value="Znf_CCHC_sf"/>
</dbReference>
<dbReference type="InterPro" id="IPR001878">
    <property type="entry name" value="Znf_CCHC"/>
</dbReference>
<dbReference type="OMA" id="KECIEWI"/>
<dbReference type="EnsemblPlants" id="AUR62038957-RA">
    <property type="protein sequence ID" value="AUR62038957-RA:cds"/>
    <property type="gene ID" value="AUR62038957"/>
</dbReference>
<evidence type="ECO:0000256" key="2">
    <source>
        <dbReference type="SAM" id="SignalP"/>
    </source>
</evidence>
<name>A0A803N1L7_CHEQI</name>
<dbReference type="GO" id="GO:0003676">
    <property type="term" value="F:nucleic acid binding"/>
    <property type="evidence" value="ECO:0007669"/>
    <property type="project" value="InterPro"/>
</dbReference>
<evidence type="ECO:0000313" key="4">
    <source>
        <dbReference type="EnsemblPlants" id="AUR62038957-RA:cds"/>
    </source>
</evidence>
<feature type="domain" description="CCHC-type" evidence="3">
    <location>
        <begin position="170"/>
        <end position="185"/>
    </location>
</feature>
<keyword evidence="1" id="KW-0479">Metal-binding</keyword>
<sequence length="218" mass="24769">MEYMKTVAGDSSHAGLVLLILLETIQTLQDQLVKEWENLKLTEEENFVLERSNAMVDEDGPQQKLALSLVGKLLTKKTCNVEAMKRVLKNLWRIDENVAIRSSWFAREVGDCIGECIEVDESYPLGWDEYMRVKGMVNINKPLRRGIKVVVDSGHAKWVSFKYERLGDFCYYCGHIGHNDKDCDEKNAGSGDAPIVFQYGPFLTSSPHRLKVPAAERE</sequence>
<reference evidence="4" key="2">
    <citation type="submission" date="2021-03" db="UniProtKB">
        <authorList>
            <consortium name="EnsemblPlants"/>
        </authorList>
    </citation>
    <scope>IDENTIFICATION</scope>
</reference>
<dbReference type="PANTHER" id="PTHR31286">
    <property type="entry name" value="GLYCINE-RICH CELL WALL STRUCTURAL PROTEIN 1.8-LIKE"/>
    <property type="match status" value="1"/>
</dbReference>
<dbReference type="Gramene" id="AUR62038957-RA">
    <property type="protein sequence ID" value="AUR62038957-RA:cds"/>
    <property type="gene ID" value="AUR62038957"/>
</dbReference>